<evidence type="ECO:0000256" key="7">
    <source>
        <dbReference type="ARBA" id="ARBA00022982"/>
    </source>
</evidence>
<feature type="compositionally biased region" description="Polar residues" evidence="13">
    <location>
        <begin position="497"/>
        <end position="514"/>
    </location>
</feature>
<dbReference type="InterPro" id="IPR051410">
    <property type="entry name" value="Ferric/Cupric_Reductase"/>
</dbReference>
<dbReference type="PANTHER" id="PTHR32361">
    <property type="entry name" value="FERRIC/CUPRIC REDUCTASE TRANSMEMBRANE COMPONENT"/>
    <property type="match status" value="1"/>
</dbReference>
<comment type="caution">
    <text evidence="16">The sequence shown here is derived from an EMBL/GenBank/DDBJ whole genome shotgun (WGS) entry which is preliminary data.</text>
</comment>
<dbReference type="CDD" id="cd06186">
    <property type="entry name" value="NOX_Duox_like_FAD_NADP"/>
    <property type="match status" value="1"/>
</dbReference>
<keyword evidence="5" id="KW-1003">Cell membrane</keyword>
<dbReference type="Pfam" id="PF08030">
    <property type="entry name" value="NAD_binding_6"/>
    <property type="match status" value="1"/>
</dbReference>
<dbReference type="SFLD" id="SFLDS00052">
    <property type="entry name" value="Ferric_Reductase_Domain"/>
    <property type="match status" value="1"/>
</dbReference>
<dbReference type="InterPro" id="IPR017927">
    <property type="entry name" value="FAD-bd_FR_type"/>
</dbReference>
<dbReference type="InterPro" id="IPR013121">
    <property type="entry name" value="Fe_red_NAD-bd_6"/>
</dbReference>
<proteinExistence type="inferred from homology"/>
<keyword evidence="7" id="KW-0249">Electron transport</keyword>
<evidence type="ECO:0000256" key="13">
    <source>
        <dbReference type="SAM" id="MobiDB-lite"/>
    </source>
</evidence>
<evidence type="ECO:0000256" key="12">
    <source>
        <dbReference type="ARBA" id="ARBA00048483"/>
    </source>
</evidence>
<reference evidence="16 17" key="1">
    <citation type="submission" date="2024-05" db="EMBL/GenBank/DDBJ databases">
        <title>A draft genome resource for the thread blight pathogen Marasmius tenuissimus strain MS-2.</title>
        <authorList>
            <person name="Yulfo-Soto G.E."/>
            <person name="Baruah I.K."/>
            <person name="Amoako-Attah I."/>
            <person name="Bukari Y."/>
            <person name="Meinhardt L.W."/>
            <person name="Bailey B.A."/>
            <person name="Cohen S.P."/>
        </authorList>
    </citation>
    <scope>NUCLEOTIDE SEQUENCE [LARGE SCALE GENOMIC DNA]</scope>
    <source>
        <strain evidence="16 17">MS-2</strain>
    </source>
</reference>
<keyword evidence="4" id="KW-0813">Transport</keyword>
<dbReference type="InterPro" id="IPR013130">
    <property type="entry name" value="Fe3_Rdtase_TM_dom"/>
</dbReference>
<accession>A0ABR2ZEG2</accession>
<feature type="transmembrane region" description="Helical" evidence="14">
    <location>
        <begin position="234"/>
        <end position="255"/>
    </location>
</feature>
<dbReference type="Gene3D" id="3.40.50.80">
    <property type="entry name" value="Nucleotide-binding domain of ferredoxin-NADP reductase (FNR) module"/>
    <property type="match status" value="1"/>
</dbReference>
<evidence type="ECO:0000313" key="17">
    <source>
        <dbReference type="Proteomes" id="UP001437256"/>
    </source>
</evidence>
<feature type="domain" description="FAD-binding FR-type" evidence="15">
    <location>
        <begin position="295"/>
        <end position="420"/>
    </location>
</feature>
<feature type="region of interest" description="Disordered" evidence="13">
    <location>
        <begin position="495"/>
        <end position="568"/>
    </location>
</feature>
<feature type="transmembrane region" description="Helical" evidence="14">
    <location>
        <begin position="202"/>
        <end position="222"/>
    </location>
</feature>
<dbReference type="PANTHER" id="PTHR32361:SF23">
    <property type="entry name" value="FERRIC-CHELATE REDUCTASE"/>
    <property type="match status" value="1"/>
</dbReference>
<dbReference type="EC" id="1.16.1.9" evidence="3"/>
<evidence type="ECO:0000256" key="6">
    <source>
        <dbReference type="ARBA" id="ARBA00022692"/>
    </source>
</evidence>
<evidence type="ECO:0000256" key="9">
    <source>
        <dbReference type="ARBA" id="ARBA00023002"/>
    </source>
</evidence>
<protein>
    <recommendedName>
        <fullName evidence="3">ferric-chelate reductase (NADPH)</fullName>
        <ecNumber evidence="3">1.16.1.9</ecNumber>
    </recommendedName>
</protein>
<evidence type="ECO:0000256" key="4">
    <source>
        <dbReference type="ARBA" id="ARBA00022448"/>
    </source>
</evidence>
<dbReference type="Gene3D" id="2.40.30.10">
    <property type="entry name" value="Translation factors"/>
    <property type="match status" value="1"/>
</dbReference>
<keyword evidence="6 14" id="KW-0812">Transmembrane</keyword>
<keyword evidence="11 14" id="KW-0472">Membrane</keyword>
<evidence type="ECO:0000256" key="14">
    <source>
        <dbReference type="SAM" id="Phobius"/>
    </source>
</evidence>
<feature type="transmembrane region" description="Helical" evidence="14">
    <location>
        <begin position="114"/>
        <end position="140"/>
    </location>
</feature>
<organism evidence="16 17">
    <name type="scientific">Marasmius tenuissimus</name>
    <dbReference type="NCBI Taxonomy" id="585030"/>
    <lineage>
        <taxon>Eukaryota</taxon>
        <taxon>Fungi</taxon>
        <taxon>Dikarya</taxon>
        <taxon>Basidiomycota</taxon>
        <taxon>Agaricomycotina</taxon>
        <taxon>Agaricomycetes</taxon>
        <taxon>Agaricomycetidae</taxon>
        <taxon>Agaricales</taxon>
        <taxon>Marasmiineae</taxon>
        <taxon>Marasmiaceae</taxon>
        <taxon>Marasmius</taxon>
    </lineage>
</organism>
<evidence type="ECO:0000313" key="16">
    <source>
        <dbReference type="EMBL" id="KAL0060047.1"/>
    </source>
</evidence>
<dbReference type="SUPFAM" id="SSF63380">
    <property type="entry name" value="Riboflavin synthase domain-like"/>
    <property type="match status" value="1"/>
</dbReference>
<gene>
    <name evidence="16" type="ORF">AAF712_013167</name>
</gene>
<evidence type="ECO:0000256" key="1">
    <source>
        <dbReference type="ARBA" id="ARBA00004651"/>
    </source>
</evidence>
<dbReference type="InterPro" id="IPR017938">
    <property type="entry name" value="Riboflavin_synthase-like_b-brl"/>
</dbReference>
<evidence type="ECO:0000256" key="5">
    <source>
        <dbReference type="ARBA" id="ARBA00022475"/>
    </source>
</evidence>
<keyword evidence="8 14" id="KW-1133">Transmembrane helix</keyword>
<evidence type="ECO:0000256" key="2">
    <source>
        <dbReference type="ARBA" id="ARBA00006278"/>
    </source>
</evidence>
<comment type="subcellular location">
    <subcellularLocation>
        <location evidence="1">Cell membrane</location>
        <topology evidence="1">Multi-pass membrane protein</topology>
    </subcellularLocation>
</comment>
<feature type="compositionally biased region" description="Low complexity" evidence="13">
    <location>
        <begin position="527"/>
        <end position="541"/>
    </location>
</feature>
<evidence type="ECO:0000256" key="3">
    <source>
        <dbReference type="ARBA" id="ARBA00012668"/>
    </source>
</evidence>
<feature type="transmembrane region" description="Helical" evidence="14">
    <location>
        <begin position="267"/>
        <end position="287"/>
    </location>
</feature>
<feature type="transmembrane region" description="Helical" evidence="14">
    <location>
        <begin position="160"/>
        <end position="181"/>
    </location>
</feature>
<sequence length="605" mass="67862">MGLVWLKHPVHWRSSRVASYNFTGWTEEQQKLVQSKWYYWYEADWDYAQPTVIFFCVAVACAMGLHVIFLLRNRRSSARPGSGLKGAFNSALDKITAVFRYTTTKQYRLRVPFLTYYSPPLAAIIAVAGIFAFIMGMMLGPRPYEWPSMKMGMSAPIATRSGWLALAMMPFMVAFAMKVNLITMLTGVSHEKMQVLHRWTAFIMYIPTLVHTFFYIVGQLQMHSMEKSWKTTNWYWTGVAALVPQTYLIFFSWGFFRNRYYELFKKIHFVAAALFILFFFIHCSFRLTSWDYFAVTWTIFFISWFTRLFRGFYNAGLGLPAEAQLLPGSNLVKVTVQTPNRLKWKPGQHIFMRVLNAGIHAMSNHPFTVSSLTEDGVMELVFNVRGRRGITSKLARMAEGKRASKLRVIIDGPYGGLPCSLTDFDHVYLLAGGTGATFTIPILANLVGKTGNVKSIEFIASVKKRDAASWIEDSLSDRNSDILSRSIHITDAEDQFKLSQKNNSAHGNRETGLSQDLEKKLASEKPASGSGSGAVSESSSVTEHAGTTTEKKTGARTPTSVVGASEGSSLTEINRLETRLVPGRPDVECIIQGAQKQSGRVAIIG</sequence>
<feature type="compositionally biased region" description="Polar residues" evidence="13">
    <location>
        <begin position="556"/>
        <end position="568"/>
    </location>
</feature>
<dbReference type="EMBL" id="JBBXMP010000195">
    <property type="protein sequence ID" value="KAL0060047.1"/>
    <property type="molecule type" value="Genomic_DNA"/>
</dbReference>
<evidence type="ECO:0000256" key="11">
    <source>
        <dbReference type="ARBA" id="ARBA00023136"/>
    </source>
</evidence>
<dbReference type="SFLD" id="SFLDG01168">
    <property type="entry name" value="Ferric_reductase_subgroup_(FRE"/>
    <property type="match status" value="1"/>
</dbReference>
<keyword evidence="17" id="KW-1185">Reference proteome</keyword>
<dbReference type="SUPFAM" id="SSF52343">
    <property type="entry name" value="Ferredoxin reductase-like, C-terminal NADP-linked domain"/>
    <property type="match status" value="1"/>
</dbReference>
<dbReference type="PROSITE" id="PS51384">
    <property type="entry name" value="FAD_FR"/>
    <property type="match status" value="1"/>
</dbReference>
<dbReference type="Pfam" id="PF08022">
    <property type="entry name" value="FAD_binding_8"/>
    <property type="match status" value="1"/>
</dbReference>
<comment type="catalytic activity">
    <reaction evidence="12">
        <text>2 a Fe(II)-siderophore + NADP(+) + H(+) = 2 a Fe(III)-siderophore + NADPH</text>
        <dbReference type="Rhea" id="RHEA:28795"/>
        <dbReference type="Rhea" id="RHEA-COMP:11342"/>
        <dbReference type="Rhea" id="RHEA-COMP:11344"/>
        <dbReference type="ChEBI" id="CHEBI:15378"/>
        <dbReference type="ChEBI" id="CHEBI:29033"/>
        <dbReference type="ChEBI" id="CHEBI:29034"/>
        <dbReference type="ChEBI" id="CHEBI:57783"/>
        <dbReference type="ChEBI" id="CHEBI:58349"/>
        <dbReference type="EC" id="1.16.1.9"/>
    </reaction>
</comment>
<evidence type="ECO:0000256" key="8">
    <source>
        <dbReference type="ARBA" id="ARBA00022989"/>
    </source>
</evidence>
<dbReference type="InterPro" id="IPR039261">
    <property type="entry name" value="FNR_nucleotide-bd"/>
</dbReference>
<comment type="similarity">
    <text evidence="2">Belongs to the ferric reductase (FRE) family.</text>
</comment>
<name>A0ABR2ZEG2_9AGAR</name>
<dbReference type="InterPro" id="IPR013112">
    <property type="entry name" value="FAD-bd_8"/>
</dbReference>
<feature type="transmembrane region" description="Helical" evidence="14">
    <location>
        <begin position="47"/>
        <end position="71"/>
    </location>
</feature>
<dbReference type="Pfam" id="PF01794">
    <property type="entry name" value="Ferric_reduct"/>
    <property type="match status" value="1"/>
</dbReference>
<dbReference type="Proteomes" id="UP001437256">
    <property type="component" value="Unassembled WGS sequence"/>
</dbReference>
<evidence type="ECO:0000256" key="10">
    <source>
        <dbReference type="ARBA" id="ARBA00023065"/>
    </source>
</evidence>
<evidence type="ECO:0000259" key="15">
    <source>
        <dbReference type="PROSITE" id="PS51384"/>
    </source>
</evidence>
<keyword evidence="10" id="KW-0406">Ion transport</keyword>
<keyword evidence="9" id="KW-0560">Oxidoreductase</keyword>